<sequence length="53" mass="6115">MKKRKLVHCNGKYHVILPSGWVKAVGIQEGDEVTLEIDDEDFHRLIIKLVKKS</sequence>
<gene>
    <name evidence="2" type="ORF">HG719_00260</name>
</gene>
<evidence type="ECO:0000313" key="2">
    <source>
        <dbReference type="EMBL" id="NMO08266.1"/>
    </source>
</evidence>
<evidence type="ECO:0000259" key="1">
    <source>
        <dbReference type="Pfam" id="PF04014"/>
    </source>
</evidence>
<name>A0A7K4DJH9_9EURY</name>
<protein>
    <submittedName>
        <fullName evidence="2">AbrB/MazE/SpoVT family DNA-binding domain-containing protein</fullName>
    </submittedName>
</protein>
<reference evidence="2 3" key="1">
    <citation type="submission" date="2020-04" db="EMBL/GenBank/DDBJ databases">
        <title>Draft genome of Methanobacterium subterraneum isolated from animal feces.</title>
        <authorList>
            <person name="Ouboter H.T."/>
            <person name="Berger S."/>
            <person name="Gungor E."/>
            <person name="Jetten M.S.M."/>
            <person name="Welte C.U."/>
        </authorList>
    </citation>
    <scope>NUCLEOTIDE SEQUENCE [LARGE SCALE GENOMIC DNA]</scope>
    <source>
        <strain evidence="2">HO_2020</strain>
    </source>
</reference>
<dbReference type="Proteomes" id="UP000591058">
    <property type="component" value="Unassembled WGS sequence"/>
</dbReference>
<keyword evidence="2" id="KW-0238">DNA-binding</keyword>
<organism evidence="2 3">
    <name type="scientific">Methanobacterium subterraneum</name>
    <dbReference type="NCBI Taxonomy" id="59277"/>
    <lineage>
        <taxon>Archaea</taxon>
        <taxon>Methanobacteriati</taxon>
        <taxon>Methanobacteriota</taxon>
        <taxon>Methanomada group</taxon>
        <taxon>Methanobacteria</taxon>
        <taxon>Methanobacteriales</taxon>
        <taxon>Methanobacteriaceae</taxon>
        <taxon>Methanobacterium</taxon>
    </lineage>
</organism>
<dbReference type="InterPro" id="IPR037914">
    <property type="entry name" value="SpoVT-AbrB_sf"/>
</dbReference>
<dbReference type="RefSeq" id="WP_157932021.1">
    <property type="nucleotide sequence ID" value="NZ_CP017766.1"/>
</dbReference>
<dbReference type="GeneID" id="35122023"/>
<feature type="domain" description="SpoVT-AbrB" evidence="1">
    <location>
        <begin position="12"/>
        <end position="48"/>
    </location>
</feature>
<dbReference type="InterPro" id="IPR007159">
    <property type="entry name" value="SpoVT-AbrB_dom"/>
</dbReference>
<dbReference type="GO" id="GO:0003677">
    <property type="term" value="F:DNA binding"/>
    <property type="evidence" value="ECO:0007669"/>
    <property type="project" value="UniProtKB-KW"/>
</dbReference>
<dbReference type="SUPFAM" id="SSF89447">
    <property type="entry name" value="AbrB/MazE/MraZ-like"/>
    <property type="match status" value="1"/>
</dbReference>
<evidence type="ECO:0000313" key="3">
    <source>
        <dbReference type="Proteomes" id="UP000591058"/>
    </source>
</evidence>
<dbReference type="OrthoDB" id="376327at2157"/>
<proteinExistence type="predicted"/>
<dbReference type="AlphaFoldDB" id="A0A7K4DJH9"/>
<dbReference type="EMBL" id="JABBYL010000001">
    <property type="protein sequence ID" value="NMO08266.1"/>
    <property type="molecule type" value="Genomic_DNA"/>
</dbReference>
<comment type="caution">
    <text evidence="2">The sequence shown here is derived from an EMBL/GenBank/DDBJ whole genome shotgun (WGS) entry which is preliminary data.</text>
</comment>
<accession>A0A7K4DJH9</accession>
<dbReference type="Pfam" id="PF04014">
    <property type="entry name" value="MazE_antitoxin"/>
    <property type="match status" value="1"/>
</dbReference>